<sequence>MSLHARWRRARAAAIGTVTIGLLATACGGSGGGSSTDPDTLIVYTGLAGEWQRNYNPYSPEAIEGIGSIYEPLFFFNNARQDEPAGRLGTEYAWNEDGTELSITLREDVTWSDGEAFDAEDVAFTFDLIRDTPAFNSFGFDGTTEVVDASHVTVSFEDPAYMDAPQLLGKSPIVPEHIWSGIDDPETDIMAEPVGTGPFLLSDFKPQAFTMEANPDYWDGEPELKNVRYVALSGNQAGADALAAGEIDWQTGPVPDIANFEENHEGYKVITIPMNQTVLVTCANAELGCEGPQTDPAVRQAIFHAMDRETLNSLAFQNTSSEISPGFALPERDAAYVSADLENRTASMTADTAQAEEILEAAGYVRGGDGIYAKDGVKLEMTVNVVTGWTDYITAVNTMAEQLNEVGIKLTVNQASWNEVTDSRNTGNFQLAIDSLYPGASPDPYYIYYQFFHSQSTKPVGESANPNWSRYANPEVDAAIEELAQLNPEDGQEARQPYYDTIQAAIERDMPYIPIMVGGTTSEFNAGKFSGWPTDVNLYAFPAVWSRPDQAEIYRNLKPAGE</sequence>
<feature type="domain" description="Solute-binding protein family 5" evidence="4">
    <location>
        <begin position="84"/>
        <end position="456"/>
    </location>
</feature>
<comment type="caution">
    <text evidence="5">The sequence shown here is derived from an EMBL/GenBank/DDBJ whole genome shotgun (WGS) entry which is preliminary data.</text>
</comment>
<dbReference type="Gene3D" id="3.90.76.10">
    <property type="entry name" value="Dipeptide-binding Protein, Domain 1"/>
    <property type="match status" value="1"/>
</dbReference>
<keyword evidence="6" id="KW-1185">Reference proteome</keyword>
<dbReference type="InterPro" id="IPR039424">
    <property type="entry name" value="SBP_5"/>
</dbReference>
<dbReference type="GO" id="GO:0015833">
    <property type="term" value="P:peptide transport"/>
    <property type="evidence" value="ECO:0007669"/>
    <property type="project" value="TreeGrafter"/>
</dbReference>
<evidence type="ECO:0000259" key="4">
    <source>
        <dbReference type="Pfam" id="PF00496"/>
    </source>
</evidence>
<dbReference type="EMBL" id="RFFJ01000070">
    <property type="protein sequence ID" value="RMI39600.1"/>
    <property type="molecule type" value="Genomic_DNA"/>
</dbReference>
<dbReference type="GO" id="GO:0042597">
    <property type="term" value="C:periplasmic space"/>
    <property type="evidence" value="ECO:0007669"/>
    <property type="project" value="UniProtKB-ARBA"/>
</dbReference>
<dbReference type="PANTHER" id="PTHR30290:SF9">
    <property type="entry name" value="OLIGOPEPTIDE-BINDING PROTEIN APPA"/>
    <property type="match status" value="1"/>
</dbReference>
<dbReference type="Proteomes" id="UP000278673">
    <property type="component" value="Unassembled WGS sequence"/>
</dbReference>
<dbReference type="GO" id="GO:0043190">
    <property type="term" value="C:ATP-binding cassette (ABC) transporter complex"/>
    <property type="evidence" value="ECO:0007669"/>
    <property type="project" value="InterPro"/>
</dbReference>
<evidence type="ECO:0000256" key="2">
    <source>
        <dbReference type="ARBA" id="ARBA00022448"/>
    </source>
</evidence>
<dbReference type="Pfam" id="PF00496">
    <property type="entry name" value="SBP_bac_5"/>
    <property type="match status" value="1"/>
</dbReference>
<accession>A0A3M2LRS9</accession>
<proteinExistence type="inferred from homology"/>
<keyword evidence="2" id="KW-0813">Transport</keyword>
<organism evidence="5 6">
    <name type="scientific">Streptomyces triticirhizae</name>
    <dbReference type="NCBI Taxonomy" id="2483353"/>
    <lineage>
        <taxon>Bacteria</taxon>
        <taxon>Bacillati</taxon>
        <taxon>Actinomycetota</taxon>
        <taxon>Actinomycetes</taxon>
        <taxon>Kitasatosporales</taxon>
        <taxon>Streptomycetaceae</taxon>
        <taxon>Streptomyces</taxon>
    </lineage>
</organism>
<dbReference type="PANTHER" id="PTHR30290">
    <property type="entry name" value="PERIPLASMIC BINDING COMPONENT OF ABC TRANSPORTER"/>
    <property type="match status" value="1"/>
</dbReference>
<evidence type="ECO:0000256" key="1">
    <source>
        <dbReference type="ARBA" id="ARBA00005695"/>
    </source>
</evidence>
<evidence type="ECO:0000313" key="6">
    <source>
        <dbReference type="Proteomes" id="UP000278673"/>
    </source>
</evidence>
<keyword evidence="3" id="KW-0732">Signal</keyword>
<dbReference type="Gene3D" id="3.10.105.10">
    <property type="entry name" value="Dipeptide-binding Protein, Domain 3"/>
    <property type="match status" value="1"/>
</dbReference>
<gene>
    <name evidence="5" type="ORF">EBN88_14505</name>
</gene>
<name>A0A3M2LRS9_9ACTN</name>
<dbReference type="RefSeq" id="WP_122184293.1">
    <property type="nucleotide sequence ID" value="NZ_RFFJ01000070.1"/>
</dbReference>
<dbReference type="InterPro" id="IPR000914">
    <property type="entry name" value="SBP_5_dom"/>
</dbReference>
<comment type="similarity">
    <text evidence="1">Belongs to the bacterial solute-binding protein 5 family.</text>
</comment>
<dbReference type="Gene3D" id="3.40.190.10">
    <property type="entry name" value="Periplasmic binding protein-like II"/>
    <property type="match status" value="1"/>
</dbReference>
<reference evidence="5 6" key="1">
    <citation type="submission" date="2018-10" db="EMBL/GenBank/DDBJ databases">
        <title>Isolation, diversity and antifungal activity of actinobacteria from wheat.</title>
        <authorList>
            <person name="Han C."/>
        </authorList>
    </citation>
    <scope>NUCLEOTIDE SEQUENCE [LARGE SCALE GENOMIC DNA]</scope>
    <source>
        <strain evidence="5 6">NEAU-YY642</strain>
    </source>
</reference>
<dbReference type="SUPFAM" id="SSF53850">
    <property type="entry name" value="Periplasmic binding protein-like II"/>
    <property type="match status" value="1"/>
</dbReference>
<dbReference type="PROSITE" id="PS51257">
    <property type="entry name" value="PROKAR_LIPOPROTEIN"/>
    <property type="match status" value="1"/>
</dbReference>
<dbReference type="GO" id="GO:1904680">
    <property type="term" value="F:peptide transmembrane transporter activity"/>
    <property type="evidence" value="ECO:0007669"/>
    <property type="project" value="TreeGrafter"/>
</dbReference>
<evidence type="ECO:0000256" key="3">
    <source>
        <dbReference type="ARBA" id="ARBA00022729"/>
    </source>
</evidence>
<dbReference type="PIRSF" id="PIRSF002741">
    <property type="entry name" value="MppA"/>
    <property type="match status" value="1"/>
</dbReference>
<evidence type="ECO:0000313" key="5">
    <source>
        <dbReference type="EMBL" id="RMI39600.1"/>
    </source>
</evidence>
<dbReference type="CDD" id="cd08509">
    <property type="entry name" value="PBP2_TmCBP_oligosaccharides_like"/>
    <property type="match status" value="1"/>
</dbReference>
<protein>
    <submittedName>
        <fullName evidence="5">ABC transporter substrate-binding protein</fullName>
    </submittedName>
</protein>
<dbReference type="AlphaFoldDB" id="A0A3M2LRS9"/>
<dbReference type="InterPro" id="IPR030678">
    <property type="entry name" value="Peptide/Ni-bd"/>
</dbReference>